<dbReference type="GO" id="GO:0003677">
    <property type="term" value="F:DNA binding"/>
    <property type="evidence" value="ECO:0007669"/>
    <property type="project" value="UniProtKB-KW"/>
</dbReference>
<dbReference type="InterPro" id="IPR013325">
    <property type="entry name" value="RNA_pol_sigma_r2"/>
</dbReference>
<dbReference type="Gene3D" id="1.10.10.10">
    <property type="entry name" value="Winged helix-like DNA-binding domain superfamily/Winged helix DNA-binding domain"/>
    <property type="match status" value="1"/>
</dbReference>
<gene>
    <name evidence="9" type="ORF">SAMN05421811_10990</name>
</gene>
<comment type="similarity">
    <text evidence="1">Belongs to the sigma-70 factor family. ECF subfamily.</text>
</comment>
<keyword evidence="6" id="KW-1133">Transmembrane helix</keyword>
<dbReference type="PANTHER" id="PTHR43133:SF8">
    <property type="entry name" value="RNA POLYMERASE SIGMA FACTOR HI_1459-RELATED"/>
    <property type="match status" value="1"/>
</dbReference>
<feature type="domain" description="RNA polymerase sigma factor 70 region 4 type 2" evidence="8">
    <location>
        <begin position="101"/>
        <end position="151"/>
    </location>
</feature>
<keyword evidence="6" id="KW-0472">Membrane</keyword>
<dbReference type="InterPro" id="IPR047789">
    <property type="entry name" value="CU044_5270-like"/>
</dbReference>
<dbReference type="Gene3D" id="1.10.1740.10">
    <property type="match status" value="1"/>
</dbReference>
<keyword evidence="3" id="KW-0731">Sigma factor</keyword>
<evidence type="ECO:0000313" key="10">
    <source>
        <dbReference type="Proteomes" id="UP000199361"/>
    </source>
</evidence>
<keyword evidence="4" id="KW-0238">DNA-binding</keyword>
<evidence type="ECO:0000256" key="3">
    <source>
        <dbReference type="ARBA" id="ARBA00023082"/>
    </source>
</evidence>
<reference evidence="9 10" key="1">
    <citation type="submission" date="2016-10" db="EMBL/GenBank/DDBJ databases">
        <authorList>
            <person name="de Groot N.N."/>
        </authorList>
    </citation>
    <scope>NUCLEOTIDE SEQUENCE [LARGE SCALE GENOMIC DNA]</scope>
    <source>
        <strain evidence="9 10">CGMCC 4.5598</strain>
    </source>
</reference>
<evidence type="ECO:0000256" key="6">
    <source>
        <dbReference type="SAM" id="Phobius"/>
    </source>
</evidence>
<feature type="domain" description="RNA polymerase sigma-70 region 2" evidence="7">
    <location>
        <begin position="11"/>
        <end position="76"/>
    </location>
</feature>
<organism evidence="9 10">
    <name type="scientific">Nonomuraea wenchangensis</name>
    <dbReference type="NCBI Taxonomy" id="568860"/>
    <lineage>
        <taxon>Bacteria</taxon>
        <taxon>Bacillati</taxon>
        <taxon>Actinomycetota</taxon>
        <taxon>Actinomycetes</taxon>
        <taxon>Streptosporangiales</taxon>
        <taxon>Streptosporangiaceae</taxon>
        <taxon>Nonomuraea</taxon>
    </lineage>
</organism>
<dbReference type="CDD" id="cd06171">
    <property type="entry name" value="Sigma70_r4"/>
    <property type="match status" value="1"/>
</dbReference>
<dbReference type="PANTHER" id="PTHR43133">
    <property type="entry name" value="RNA POLYMERASE ECF-TYPE SIGMA FACTO"/>
    <property type="match status" value="1"/>
</dbReference>
<dbReference type="Proteomes" id="UP000199361">
    <property type="component" value="Unassembled WGS sequence"/>
</dbReference>
<dbReference type="GO" id="GO:0006352">
    <property type="term" value="P:DNA-templated transcription initiation"/>
    <property type="evidence" value="ECO:0007669"/>
    <property type="project" value="InterPro"/>
</dbReference>
<keyword evidence="6" id="KW-0812">Transmembrane</keyword>
<evidence type="ECO:0000256" key="2">
    <source>
        <dbReference type="ARBA" id="ARBA00023015"/>
    </source>
</evidence>
<proteinExistence type="inferred from homology"/>
<dbReference type="EMBL" id="FOHX01000009">
    <property type="protein sequence ID" value="SEU27849.1"/>
    <property type="molecule type" value="Genomic_DNA"/>
</dbReference>
<dbReference type="InterPro" id="IPR013249">
    <property type="entry name" value="RNA_pol_sigma70_r4_t2"/>
</dbReference>
<evidence type="ECO:0000259" key="8">
    <source>
        <dbReference type="Pfam" id="PF08281"/>
    </source>
</evidence>
<dbReference type="InterPro" id="IPR014284">
    <property type="entry name" value="RNA_pol_sigma-70_dom"/>
</dbReference>
<keyword evidence="2" id="KW-0805">Transcription regulation</keyword>
<dbReference type="NCBIfam" id="NF038083">
    <property type="entry name" value="CU044_5270_fam"/>
    <property type="match status" value="1"/>
</dbReference>
<protein>
    <submittedName>
        <fullName evidence="9">RNA polymerase sigma factor, sigma-70 family</fullName>
    </submittedName>
</protein>
<dbReference type="InterPro" id="IPR007627">
    <property type="entry name" value="RNA_pol_sigma70_r2"/>
</dbReference>
<dbReference type="InterPro" id="IPR013324">
    <property type="entry name" value="RNA_pol_sigma_r3/r4-like"/>
</dbReference>
<dbReference type="GO" id="GO:0016987">
    <property type="term" value="F:sigma factor activity"/>
    <property type="evidence" value="ECO:0007669"/>
    <property type="project" value="UniProtKB-KW"/>
</dbReference>
<dbReference type="RefSeq" id="WP_177240901.1">
    <property type="nucleotide sequence ID" value="NZ_FOHX01000009.1"/>
</dbReference>
<dbReference type="InterPro" id="IPR039425">
    <property type="entry name" value="RNA_pol_sigma-70-like"/>
</dbReference>
<evidence type="ECO:0000259" key="7">
    <source>
        <dbReference type="Pfam" id="PF04542"/>
    </source>
</evidence>
<dbReference type="InterPro" id="IPR036388">
    <property type="entry name" value="WH-like_DNA-bd_sf"/>
</dbReference>
<feature type="transmembrane region" description="Helical" evidence="6">
    <location>
        <begin position="224"/>
        <end position="244"/>
    </location>
</feature>
<dbReference type="SUPFAM" id="SSF88659">
    <property type="entry name" value="Sigma3 and sigma4 domains of RNA polymerase sigma factors"/>
    <property type="match status" value="1"/>
</dbReference>
<dbReference type="SUPFAM" id="SSF88946">
    <property type="entry name" value="Sigma2 domain of RNA polymerase sigma factors"/>
    <property type="match status" value="1"/>
</dbReference>
<dbReference type="STRING" id="568860.SAMN05421811_10990"/>
<name>A0A1I0KQ63_9ACTN</name>
<keyword evidence="10" id="KW-1185">Reference proteome</keyword>
<sequence>MADDADRFTGMYDECRQRVWAYVVSRAGRQVADEVVSETFAIAWRRFGDVPEPALPWLLGVARNVLRDNVRAEARREALAAELRSWAEGDVAEQVTERLGVLRALAELSDDDREILLLVAWQGLSPKEAARVVGCSSAAFRVRLHRARKRLERAVQHPAPAPLPPRTEPQSGVVMNPIDELRAARPAHLGDRPVDERTRAAELAYAMSRPRQGERRRRPAFRPAWGLALAGGAAAAVTAAAVVLPGGGATPPPRAPAVAETGHSPAVTENGTAVTRKTHLSAREVLLAAAANAGRQAEATGDWWHTATVSRTLFAVAGGGYRVESRSRDEMWTPRAPGGEQWSRGRSLGAAPATEADRQAWEAAGSPAEFEIKMPGKRGSLSMPAAPGKVRADHSPLVDGDKVFWLGRNVTMKDLRGLPDEPEALRAWLLRSYEGHDTESAGVPMASDVWLFKVSAGLINDMPVTPQVRGAAFRMLAGLDTVEVTEDVTDAEGRTGTAVSIEERVKGGAVLRNRLVFDEATGRGLANENVVVEPGGLQAGLEPGSVFSSVAVLEAGWTDTAPRR</sequence>
<dbReference type="Pfam" id="PF08281">
    <property type="entry name" value="Sigma70_r4_2"/>
    <property type="match status" value="1"/>
</dbReference>
<evidence type="ECO:0000256" key="1">
    <source>
        <dbReference type="ARBA" id="ARBA00010641"/>
    </source>
</evidence>
<evidence type="ECO:0000256" key="4">
    <source>
        <dbReference type="ARBA" id="ARBA00023125"/>
    </source>
</evidence>
<accession>A0A1I0KQ63</accession>
<dbReference type="AlphaFoldDB" id="A0A1I0KQ63"/>
<dbReference type="NCBIfam" id="TIGR02937">
    <property type="entry name" value="sigma70-ECF"/>
    <property type="match status" value="1"/>
</dbReference>
<dbReference type="Pfam" id="PF04542">
    <property type="entry name" value="Sigma70_r2"/>
    <property type="match status" value="1"/>
</dbReference>
<evidence type="ECO:0000313" key="9">
    <source>
        <dbReference type="EMBL" id="SEU27849.1"/>
    </source>
</evidence>
<evidence type="ECO:0000256" key="5">
    <source>
        <dbReference type="ARBA" id="ARBA00023163"/>
    </source>
</evidence>
<keyword evidence="5" id="KW-0804">Transcription</keyword>